<comment type="caution">
    <text evidence="2">The sequence shown here is derived from an EMBL/GenBank/DDBJ whole genome shotgun (WGS) entry which is preliminary data.</text>
</comment>
<dbReference type="Proteomes" id="UP000609064">
    <property type="component" value="Unassembled WGS sequence"/>
</dbReference>
<evidence type="ECO:0000313" key="2">
    <source>
        <dbReference type="EMBL" id="GGD47858.1"/>
    </source>
</evidence>
<dbReference type="Gene3D" id="3.30.420.10">
    <property type="entry name" value="Ribonuclease H-like superfamily/Ribonuclease H"/>
    <property type="match status" value="1"/>
</dbReference>
<dbReference type="GO" id="GO:0015074">
    <property type="term" value="P:DNA integration"/>
    <property type="evidence" value="ECO:0007669"/>
    <property type="project" value="InterPro"/>
</dbReference>
<name>A0A916YJF0_9BACT</name>
<feature type="domain" description="Integrase catalytic" evidence="1">
    <location>
        <begin position="71"/>
        <end position="204"/>
    </location>
</feature>
<dbReference type="NCBIfam" id="NF033516">
    <property type="entry name" value="transpos_IS3"/>
    <property type="match status" value="1"/>
</dbReference>
<reference evidence="2" key="1">
    <citation type="journal article" date="2014" name="Int. J. Syst. Evol. Microbiol.">
        <title>Complete genome sequence of Corynebacterium casei LMG S-19264T (=DSM 44701T), isolated from a smear-ripened cheese.</title>
        <authorList>
            <consortium name="US DOE Joint Genome Institute (JGI-PGF)"/>
            <person name="Walter F."/>
            <person name="Albersmeier A."/>
            <person name="Kalinowski J."/>
            <person name="Ruckert C."/>
        </authorList>
    </citation>
    <scope>NUCLEOTIDE SEQUENCE</scope>
    <source>
        <strain evidence="2">CGMCC 1.15958</strain>
    </source>
</reference>
<dbReference type="PANTHER" id="PTHR46889:SF7">
    <property type="entry name" value="TRANSPOSASE FOR INSERTION SEQUENCE ELEMENT IS904"/>
    <property type="match status" value="1"/>
</dbReference>
<dbReference type="Pfam" id="PF13276">
    <property type="entry name" value="HTH_21"/>
    <property type="match status" value="1"/>
</dbReference>
<dbReference type="InterPro" id="IPR025948">
    <property type="entry name" value="HTH-like_dom"/>
</dbReference>
<dbReference type="InterPro" id="IPR050900">
    <property type="entry name" value="Transposase_IS3/IS150/IS904"/>
</dbReference>
<gene>
    <name evidence="2" type="ORF">GCM10011514_09800</name>
</gene>
<proteinExistence type="predicted"/>
<dbReference type="Pfam" id="PF00665">
    <property type="entry name" value="rve"/>
    <property type="match status" value="1"/>
</dbReference>
<dbReference type="GO" id="GO:0003676">
    <property type="term" value="F:nucleic acid binding"/>
    <property type="evidence" value="ECO:0007669"/>
    <property type="project" value="InterPro"/>
</dbReference>
<protein>
    <recommendedName>
        <fullName evidence="1">Integrase catalytic domain-containing protein</fullName>
    </recommendedName>
</protein>
<evidence type="ECO:0000259" key="1">
    <source>
        <dbReference type="PROSITE" id="PS50994"/>
    </source>
</evidence>
<keyword evidence="3" id="KW-1185">Reference proteome</keyword>
<dbReference type="InterPro" id="IPR036397">
    <property type="entry name" value="RNaseH_sf"/>
</dbReference>
<dbReference type="AlphaFoldDB" id="A0A916YJF0"/>
<dbReference type="InterPro" id="IPR048020">
    <property type="entry name" value="Transpos_IS3"/>
</dbReference>
<dbReference type="InterPro" id="IPR012337">
    <property type="entry name" value="RNaseH-like_sf"/>
</dbReference>
<organism evidence="2 3">
    <name type="scientific">Emticicia aquatilis</name>
    <dbReference type="NCBI Taxonomy" id="1537369"/>
    <lineage>
        <taxon>Bacteria</taxon>
        <taxon>Pseudomonadati</taxon>
        <taxon>Bacteroidota</taxon>
        <taxon>Cytophagia</taxon>
        <taxon>Cytophagales</taxon>
        <taxon>Leadbetterellaceae</taxon>
        <taxon>Emticicia</taxon>
    </lineage>
</organism>
<sequence>MTELDKQYLKTPFYGIRRMTAHLRSLGYSVNHKRVQRIMRKMGIEAVYRKPNTSLPNKEHTIYPYLLKGLKVMRPNQVWATDITYIPMAKGFMYLIAIVDLFSRKVLTWSVSNTMEAKWCAEVLKDTIGEFGKPEIFNTDQGSQFTSNTFTQILKDNQIQISMDGKGRAIDNIFVERVWKSVKYESDRRSGYLPKILSKWNRVE</sequence>
<dbReference type="PANTHER" id="PTHR46889">
    <property type="entry name" value="TRANSPOSASE INSF FOR INSERTION SEQUENCE IS3B-RELATED"/>
    <property type="match status" value="1"/>
</dbReference>
<evidence type="ECO:0000313" key="3">
    <source>
        <dbReference type="Proteomes" id="UP000609064"/>
    </source>
</evidence>
<accession>A0A916YJF0</accession>
<dbReference type="SUPFAM" id="SSF53098">
    <property type="entry name" value="Ribonuclease H-like"/>
    <property type="match status" value="1"/>
</dbReference>
<dbReference type="PROSITE" id="PS50994">
    <property type="entry name" value="INTEGRASE"/>
    <property type="match status" value="1"/>
</dbReference>
<dbReference type="EMBL" id="BMKK01000002">
    <property type="protein sequence ID" value="GGD47858.1"/>
    <property type="molecule type" value="Genomic_DNA"/>
</dbReference>
<reference evidence="2" key="2">
    <citation type="submission" date="2020-09" db="EMBL/GenBank/DDBJ databases">
        <authorList>
            <person name="Sun Q."/>
            <person name="Zhou Y."/>
        </authorList>
    </citation>
    <scope>NUCLEOTIDE SEQUENCE</scope>
    <source>
        <strain evidence="2">CGMCC 1.15958</strain>
    </source>
</reference>
<dbReference type="InterPro" id="IPR001584">
    <property type="entry name" value="Integrase_cat-core"/>
</dbReference>